<evidence type="ECO:0000256" key="2">
    <source>
        <dbReference type="ARBA" id="ARBA00012840"/>
    </source>
</evidence>
<reference evidence="11 12" key="1">
    <citation type="journal article" date="2024" name="BMC Genomics">
        <title>De novo assembly and annotation of Popillia japonica's genome with initial clues to its potential as an invasive pest.</title>
        <authorList>
            <person name="Cucini C."/>
            <person name="Boschi S."/>
            <person name="Funari R."/>
            <person name="Cardaioli E."/>
            <person name="Iannotti N."/>
            <person name="Marturano G."/>
            <person name="Paoli F."/>
            <person name="Bruttini M."/>
            <person name="Carapelli A."/>
            <person name="Frati F."/>
            <person name="Nardi F."/>
        </authorList>
    </citation>
    <scope>NUCLEOTIDE SEQUENCE [LARGE SCALE GENOMIC DNA]</scope>
    <source>
        <strain evidence="11">DMR45628</strain>
    </source>
</reference>
<dbReference type="GO" id="GO:0004828">
    <property type="term" value="F:serine-tRNA ligase activity"/>
    <property type="evidence" value="ECO:0007669"/>
    <property type="project" value="UniProtKB-EC"/>
</dbReference>
<evidence type="ECO:0000313" key="11">
    <source>
        <dbReference type="EMBL" id="KAK9731110.1"/>
    </source>
</evidence>
<sequence length="420" mass="48876">MRKSIISVLNKTTFYSISTRLWHVQHAPELNFTYLCNGKNLDDISANIQRRKDPKYEDTKRKFLSEYPKYEDTKRKFLSECKNIPNATHPDIIGYNDEPRIVKYIGEKKEFKFKPKEFHEIAKRLNLIRTEQLGYLSGHRSYYLLGDLANLEHALTQYTLNNLIRQNFKVVTVPDILHRDIIESCGLNTRGDRTQVYQLDEQHGHDLCLSGTSEMALAGFLMNRILLEEKELPLKLATVSRCFRAETSSIADEKGIYRVHEFTKVEIFIATKPEESNKMLEEIRNIEEEHFTTLGLHLRTLDMPPHELGAPAYRKYDIEAWMPGRQMFGEISSCSNCTDYQSRRLNIKYNKIDGSGSEFVHTLNGTACAVPRMLIALLEMYQNDNGTITVPDCLRKYLRNKEVIRRQKSVPELMLIKNKK</sequence>
<keyword evidence="3" id="KW-0436">Ligase</keyword>
<evidence type="ECO:0000256" key="9">
    <source>
        <dbReference type="PIRSR" id="PIRSR001529-2"/>
    </source>
</evidence>
<dbReference type="InterPro" id="IPR006195">
    <property type="entry name" value="aa-tRNA-synth_II"/>
</dbReference>
<feature type="domain" description="Aminoacyl-transfer RNA synthetases class-II family profile" evidence="10">
    <location>
        <begin position="150"/>
        <end position="391"/>
    </location>
</feature>
<dbReference type="InterPro" id="IPR002317">
    <property type="entry name" value="Ser-tRNA-ligase_type_1"/>
</dbReference>
<evidence type="ECO:0000256" key="5">
    <source>
        <dbReference type="ARBA" id="ARBA00022840"/>
    </source>
</evidence>
<evidence type="ECO:0000256" key="1">
    <source>
        <dbReference type="ARBA" id="ARBA00010728"/>
    </source>
</evidence>
<evidence type="ECO:0000256" key="7">
    <source>
        <dbReference type="ARBA" id="ARBA00031113"/>
    </source>
</evidence>
<organism evidence="11 12">
    <name type="scientific">Popillia japonica</name>
    <name type="common">Japanese beetle</name>
    <dbReference type="NCBI Taxonomy" id="7064"/>
    <lineage>
        <taxon>Eukaryota</taxon>
        <taxon>Metazoa</taxon>
        <taxon>Ecdysozoa</taxon>
        <taxon>Arthropoda</taxon>
        <taxon>Hexapoda</taxon>
        <taxon>Insecta</taxon>
        <taxon>Pterygota</taxon>
        <taxon>Neoptera</taxon>
        <taxon>Endopterygota</taxon>
        <taxon>Coleoptera</taxon>
        <taxon>Polyphaga</taxon>
        <taxon>Scarabaeiformia</taxon>
        <taxon>Scarabaeidae</taxon>
        <taxon>Rutelinae</taxon>
        <taxon>Popillia</taxon>
    </lineage>
</organism>
<keyword evidence="4" id="KW-0547">Nucleotide-binding</keyword>
<dbReference type="PROSITE" id="PS50862">
    <property type="entry name" value="AA_TRNA_LIGASE_II"/>
    <property type="match status" value="1"/>
</dbReference>
<comment type="caution">
    <text evidence="11">The sequence shown here is derived from an EMBL/GenBank/DDBJ whole genome shotgun (WGS) entry which is preliminary data.</text>
</comment>
<evidence type="ECO:0000256" key="4">
    <source>
        <dbReference type="ARBA" id="ARBA00022741"/>
    </source>
</evidence>
<comment type="similarity">
    <text evidence="1">Belongs to the class-II aminoacyl-tRNA synthetase family. Type-1 seryl-tRNA synthetase subfamily.</text>
</comment>
<feature type="binding site" evidence="9">
    <location>
        <begin position="244"/>
        <end position="246"/>
    </location>
    <ligand>
        <name>ATP</name>
        <dbReference type="ChEBI" id="CHEBI:30616"/>
    </ligand>
</feature>
<feature type="binding site" evidence="9">
    <location>
        <begin position="330"/>
        <end position="333"/>
    </location>
    <ligand>
        <name>ATP</name>
        <dbReference type="ChEBI" id="CHEBI:30616"/>
    </ligand>
</feature>
<dbReference type="EC" id="6.1.1.11" evidence="2"/>
<evidence type="ECO:0000256" key="3">
    <source>
        <dbReference type="ARBA" id="ARBA00022598"/>
    </source>
</evidence>
<dbReference type="GO" id="GO:0005524">
    <property type="term" value="F:ATP binding"/>
    <property type="evidence" value="ECO:0007669"/>
    <property type="project" value="UniProtKB-KW"/>
</dbReference>
<dbReference type="AlphaFoldDB" id="A0AAW1LBR5"/>
<keyword evidence="6 11" id="KW-0030">Aminoacyl-tRNA synthetase</keyword>
<dbReference type="Gene3D" id="3.30.930.10">
    <property type="entry name" value="Bira Bifunctional Protein, Domain 2"/>
    <property type="match status" value="1"/>
</dbReference>
<name>A0AAW1LBR5_POPJA</name>
<dbReference type="Proteomes" id="UP001458880">
    <property type="component" value="Unassembled WGS sequence"/>
</dbReference>
<proteinExistence type="inferred from homology"/>
<dbReference type="InterPro" id="IPR045864">
    <property type="entry name" value="aa-tRNA-synth_II/BPL/LPL"/>
</dbReference>
<dbReference type="PANTHER" id="PTHR11778">
    <property type="entry name" value="SERYL-TRNA SYNTHETASE"/>
    <property type="match status" value="1"/>
</dbReference>
<feature type="binding site" evidence="8">
    <location>
        <position position="212"/>
    </location>
    <ligand>
        <name>L-serine</name>
        <dbReference type="ChEBI" id="CHEBI:33384"/>
    </ligand>
</feature>
<feature type="binding site" evidence="8">
    <location>
        <position position="266"/>
    </location>
    <ligand>
        <name>L-serine</name>
        <dbReference type="ChEBI" id="CHEBI:33384"/>
    </ligand>
</feature>
<protein>
    <recommendedName>
        <fullName evidence="2">serine--tRNA ligase</fullName>
        <ecNumber evidence="2">6.1.1.11</ecNumber>
    </recommendedName>
    <alternativeName>
        <fullName evidence="7">Seryl-tRNA synthetase</fullName>
    </alternativeName>
</protein>
<keyword evidence="5 9" id="KW-0067">ATP-binding</keyword>
<dbReference type="PRINTS" id="PR00981">
    <property type="entry name" value="TRNASYNTHSER"/>
</dbReference>
<dbReference type="InterPro" id="IPR002314">
    <property type="entry name" value="aa-tRNA-synt_IIb"/>
</dbReference>
<gene>
    <name evidence="11" type="ORF">QE152_g13917</name>
</gene>
<dbReference type="FunFam" id="3.30.930.10:FF:000078">
    <property type="entry name" value="Seryl-tRNA synthetase"/>
    <property type="match status" value="1"/>
</dbReference>
<feature type="site" description="Important for serine binding" evidence="8">
    <location>
        <position position="366"/>
    </location>
</feature>
<feature type="binding site" evidence="8">
    <location>
        <position position="364"/>
    </location>
    <ligand>
        <name>L-serine</name>
        <dbReference type="ChEBI" id="CHEBI:33384"/>
    </ligand>
</feature>
<keyword evidence="12" id="KW-1185">Reference proteome</keyword>
<dbReference type="SUPFAM" id="SSF55681">
    <property type="entry name" value="Class II aaRS and biotin synthetases"/>
    <property type="match status" value="1"/>
</dbReference>
<dbReference type="NCBIfam" id="TIGR00414">
    <property type="entry name" value="serS"/>
    <property type="match status" value="1"/>
</dbReference>
<evidence type="ECO:0000256" key="8">
    <source>
        <dbReference type="PIRSR" id="PIRSR001529-1"/>
    </source>
</evidence>
<accession>A0AAW1LBR5</accession>
<dbReference type="Pfam" id="PF00587">
    <property type="entry name" value="tRNA-synt_2b"/>
    <property type="match status" value="1"/>
</dbReference>
<evidence type="ECO:0000313" key="12">
    <source>
        <dbReference type="Proteomes" id="UP001458880"/>
    </source>
</evidence>
<feature type="binding site" evidence="8">
    <location>
        <position position="244"/>
    </location>
    <ligand>
        <name>L-serine</name>
        <dbReference type="ChEBI" id="CHEBI:33384"/>
    </ligand>
</feature>
<dbReference type="EMBL" id="JASPKY010000137">
    <property type="protein sequence ID" value="KAK9731110.1"/>
    <property type="molecule type" value="Genomic_DNA"/>
</dbReference>
<feature type="binding site" evidence="9">
    <location>
        <begin position="259"/>
        <end position="262"/>
    </location>
    <ligand>
        <name>ATP</name>
        <dbReference type="ChEBI" id="CHEBI:30616"/>
    </ligand>
</feature>
<dbReference type="GO" id="GO:0006434">
    <property type="term" value="P:seryl-tRNA aminoacylation"/>
    <property type="evidence" value="ECO:0007669"/>
    <property type="project" value="InterPro"/>
</dbReference>
<dbReference type="PIRSF" id="PIRSF001529">
    <property type="entry name" value="Ser-tRNA-synth_IIa"/>
    <property type="match status" value="1"/>
</dbReference>
<evidence type="ECO:0000259" key="10">
    <source>
        <dbReference type="PROSITE" id="PS50862"/>
    </source>
</evidence>
<evidence type="ECO:0000256" key="6">
    <source>
        <dbReference type="ARBA" id="ARBA00023146"/>
    </source>
</evidence>